<dbReference type="InterPro" id="IPR006638">
    <property type="entry name" value="Elp3/MiaA/NifB-like_rSAM"/>
</dbReference>
<feature type="domain" description="B12-binding" evidence="6">
    <location>
        <begin position="5"/>
        <end position="142"/>
    </location>
</feature>
<reference evidence="8" key="2">
    <citation type="submission" date="2024-06" db="EMBL/GenBank/DDBJ databases">
        <authorList>
            <person name="Plum-Jensen L.E."/>
            <person name="Schramm A."/>
            <person name="Marshall I.P.G."/>
        </authorList>
    </citation>
    <scope>NUCLEOTIDE SEQUENCE</scope>
    <source>
        <strain evidence="8">Rat1</strain>
    </source>
</reference>
<reference evidence="8" key="1">
    <citation type="journal article" date="2024" name="Syst. Appl. Microbiol.">
        <title>First single-strain enrichments of Electrothrix cable bacteria, description of E. aestuarii sp. nov. and E. rattekaaiensis sp. nov., and proposal of a cable bacteria taxonomy following the rules of the SeqCode.</title>
        <authorList>
            <person name="Plum-Jensen L.E."/>
            <person name="Schramm A."/>
            <person name="Marshall I.P.G."/>
        </authorList>
    </citation>
    <scope>NUCLEOTIDE SEQUENCE</scope>
    <source>
        <strain evidence="8">Rat1</strain>
    </source>
</reference>
<protein>
    <submittedName>
        <fullName evidence="8">Lipid biosynthesis B12-binding/radical SAM protein</fullName>
    </submittedName>
</protein>
<dbReference type="Pfam" id="PF04055">
    <property type="entry name" value="Radical_SAM"/>
    <property type="match status" value="1"/>
</dbReference>
<keyword evidence="2" id="KW-0949">S-adenosyl-L-methionine</keyword>
<evidence type="ECO:0000259" key="6">
    <source>
        <dbReference type="PROSITE" id="PS51332"/>
    </source>
</evidence>
<dbReference type="SFLD" id="SFLDG01082">
    <property type="entry name" value="B12-binding_domain_containing"/>
    <property type="match status" value="1"/>
</dbReference>
<proteinExistence type="predicted"/>
<dbReference type="SFLD" id="SFLDS00029">
    <property type="entry name" value="Radical_SAM"/>
    <property type="match status" value="1"/>
</dbReference>
<evidence type="ECO:0000256" key="5">
    <source>
        <dbReference type="ARBA" id="ARBA00023014"/>
    </source>
</evidence>
<comment type="cofactor">
    <cofactor evidence="1">
        <name>[4Fe-4S] cluster</name>
        <dbReference type="ChEBI" id="CHEBI:49883"/>
    </cofactor>
</comment>
<dbReference type="PROSITE" id="PS51332">
    <property type="entry name" value="B12_BINDING"/>
    <property type="match status" value="1"/>
</dbReference>
<dbReference type="InterPro" id="IPR006158">
    <property type="entry name" value="Cobalamin-bd"/>
</dbReference>
<dbReference type="Gene3D" id="3.80.30.20">
    <property type="entry name" value="tm_1862 like domain"/>
    <property type="match status" value="1"/>
</dbReference>
<dbReference type="InterPro" id="IPR007197">
    <property type="entry name" value="rSAM"/>
</dbReference>
<sequence>MRVLLISPNTLTVPYPVYPLGLDYVAGSIPAPHKVRIADCNVVSRAELETLLVEYQPEVIGISCRNIDNTEAGDPLCFINVYKELVSWLRTRSQAVLVCGGSGFNIMPEKILPYFDVDYGLVGEGERFGLLVEALEKKQDPSEIPGVLTASSCSSGIPIEKAPPWDGQRNRTFPQEAGHYRFYLEHGGMLNLQSKRGCAFRCVYCPYPHIEGRKHRLIDPQEVAKTALELEAAGAKYLFLTDSAFNSDIEHSLAVAKAFQQAGLSIPWGGFFAPVRLPADYFTIMADAGLAHVEFGTEALSDTMLKNYRKPFRVQDVVTAHQQALDAGLHTAHYFLLGGPGESEGTINESLEHREQLKKTVTFYFVGIRIYPGTGLYDIALEEGKINEETDLLRPVFYEPDLISREQIDTMVTERAGKRINWIVGSGGKRAAEIVSKMHTRGYVGPLWEYLIR</sequence>
<dbReference type="InterPro" id="IPR051198">
    <property type="entry name" value="BchE-like"/>
</dbReference>
<dbReference type="GO" id="GO:0003824">
    <property type="term" value="F:catalytic activity"/>
    <property type="evidence" value="ECO:0007669"/>
    <property type="project" value="InterPro"/>
</dbReference>
<dbReference type="SMART" id="SM00729">
    <property type="entry name" value="Elp3"/>
    <property type="match status" value="1"/>
</dbReference>
<organism evidence="8">
    <name type="scientific">Candidatus Electrothrix aestuarii</name>
    <dbReference type="NCBI Taxonomy" id="3062594"/>
    <lineage>
        <taxon>Bacteria</taxon>
        <taxon>Pseudomonadati</taxon>
        <taxon>Thermodesulfobacteriota</taxon>
        <taxon>Desulfobulbia</taxon>
        <taxon>Desulfobulbales</taxon>
        <taxon>Desulfobulbaceae</taxon>
        <taxon>Candidatus Electrothrix</taxon>
    </lineage>
</organism>
<dbReference type="PANTHER" id="PTHR43409">
    <property type="entry name" value="ANAEROBIC MAGNESIUM-PROTOPORPHYRIN IX MONOMETHYL ESTER CYCLASE-RELATED"/>
    <property type="match status" value="1"/>
</dbReference>
<accession>A0AAU8LZJ0</accession>
<dbReference type="GO" id="GO:0005829">
    <property type="term" value="C:cytosol"/>
    <property type="evidence" value="ECO:0007669"/>
    <property type="project" value="TreeGrafter"/>
</dbReference>
<dbReference type="SUPFAM" id="SSF102114">
    <property type="entry name" value="Radical SAM enzymes"/>
    <property type="match status" value="1"/>
</dbReference>
<name>A0AAU8LZJ0_9BACT</name>
<evidence type="ECO:0000256" key="2">
    <source>
        <dbReference type="ARBA" id="ARBA00022691"/>
    </source>
</evidence>
<evidence type="ECO:0000256" key="3">
    <source>
        <dbReference type="ARBA" id="ARBA00022723"/>
    </source>
</evidence>
<dbReference type="Gene3D" id="3.40.50.280">
    <property type="entry name" value="Cobalamin-binding domain"/>
    <property type="match status" value="1"/>
</dbReference>
<dbReference type="CDD" id="cd01335">
    <property type="entry name" value="Radical_SAM"/>
    <property type="match status" value="1"/>
</dbReference>
<keyword evidence="5" id="KW-0411">Iron-sulfur</keyword>
<dbReference type="PANTHER" id="PTHR43409:SF16">
    <property type="entry name" value="SLR0320 PROTEIN"/>
    <property type="match status" value="1"/>
</dbReference>
<dbReference type="EMBL" id="CP159373">
    <property type="protein sequence ID" value="XCN74413.1"/>
    <property type="molecule type" value="Genomic_DNA"/>
</dbReference>
<dbReference type="PROSITE" id="PS51918">
    <property type="entry name" value="RADICAL_SAM"/>
    <property type="match status" value="1"/>
</dbReference>
<dbReference type="SFLD" id="SFLDG01123">
    <property type="entry name" value="methyltransferase_(Class_B)"/>
    <property type="match status" value="1"/>
</dbReference>
<evidence type="ECO:0000256" key="4">
    <source>
        <dbReference type="ARBA" id="ARBA00023004"/>
    </source>
</evidence>
<dbReference type="InterPro" id="IPR034466">
    <property type="entry name" value="Methyltransferase_Class_B"/>
</dbReference>
<dbReference type="AlphaFoldDB" id="A0AAU8LZJ0"/>
<gene>
    <name evidence="8" type="ORF">Q3M24_06620</name>
</gene>
<keyword evidence="4" id="KW-0408">Iron</keyword>
<evidence type="ECO:0000256" key="1">
    <source>
        <dbReference type="ARBA" id="ARBA00001966"/>
    </source>
</evidence>
<dbReference type="KEGG" id="eaj:Q3M24_06620"/>
<evidence type="ECO:0000313" key="8">
    <source>
        <dbReference type="EMBL" id="XCN74413.1"/>
    </source>
</evidence>
<keyword evidence="3" id="KW-0479">Metal-binding</keyword>
<evidence type="ECO:0000259" key="7">
    <source>
        <dbReference type="PROSITE" id="PS51918"/>
    </source>
</evidence>
<dbReference type="Pfam" id="PF02310">
    <property type="entry name" value="B12-binding"/>
    <property type="match status" value="1"/>
</dbReference>
<dbReference type="InterPro" id="IPR023969">
    <property type="entry name" value="CHP04072_B12-bd/rSAM"/>
</dbReference>
<dbReference type="GO" id="GO:0046872">
    <property type="term" value="F:metal ion binding"/>
    <property type="evidence" value="ECO:0007669"/>
    <property type="project" value="UniProtKB-KW"/>
</dbReference>
<dbReference type="GO" id="GO:0051539">
    <property type="term" value="F:4 iron, 4 sulfur cluster binding"/>
    <property type="evidence" value="ECO:0007669"/>
    <property type="project" value="UniProtKB-KW"/>
</dbReference>
<dbReference type="InterPro" id="IPR058240">
    <property type="entry name" value="rSAM_sf"/>
</dbReference>
<dbReference type="InterPro" id="IPR023404">
    <property type="entry name" value="rSAM_horseshoe"/>
</dbReference>
<dbReference type="NCBIfam" id="TIGR04072">
    <property type="entry name" value="rSAM_ladder_B12"/>
    <property type="match status" value="1"/>
</dbReference>
<dbReference type="GO" id="GO:0031419">
    <property type="term" value="F:cobalamin binding"/>
    <property type="evidence" value="ECO:0007669"/>
    <property type="project" value="InterPro"/>
</dbReference>
<feature type="domain" description="Radical SAM core" evidence="7">
    <location>
        <begin position="184"/>
        <end position="409"/>
    </location>
</feature>